<evidence type="ECO:0000256" key="2">
    <source>
        <dbReference type="ARBA" id="ARBA00004613"/>
    </source>
</evidence>
<organism evidence="14 15">
    <name type="scientific">Trichonephila inaurata madagascariensis</name>
    <dbReference type="NCBI Taxonomy" id="2747483"/>
    <lineage>
        <taxon>Eukaryota</taxon>
        <taxon>Metazoa</taxon>
        <taxon>Ecdysozoa</taxon>
        <taxon>Arthropoda</taxon>
        <taxon>Chelicerata</taxon>
        <taxon>Arachnida</taxon>
        <taxon>Araneae</taxon>
        <taxon>Araneomorphae</taxon>
        <taxon>Entelegynae</taxon>
        <taxon>Araneoidea</taxon>
        <taxon>Nephilidae</taxon>
        <taxon>Trichonephila</taxon>
        <taxon>Trichonephila inaurata</taxon>
    </lineage>
</organism>
<dbReference type="Pfam" id="PF00226">
    <property type="entry name" value="DnaJ"/>
    <property type="match status" value="1"/>
</dbReference>
<dbReference type="Proteomes" id="UP000886998">
    <property type="component" value="Unassembled WGS sequence"/>
</dbReference>
<evidence type="ECO:0000256" key="6">
    <source>
        <dbReference type="ARBA" id="ARBA00022656"/>
    </source>
</evidence>
<keyword evidence="7" id="KW-0528">Neurotoxin</keyword>
<dbReference type="GO" id="GO:0044218">
    <property type="term" value="C:other organism cell membrane"/>
    <property type="evidence" value="ECO:0007669"/>
    <property type="project" value="UniProtKB-KW"/>
</dbReference>
<dbReference type="Gene3D" id="1.25.40.20">
    <property type="entry name" value="Ankyrin repeat-containing domain"/>
    <property type="match status" value="1"/>
</dbReference>
<dbReference type="EMBL" id="BMAV01015538">
    <property type="protein sequence ID" value="GFY65492.1"/>
    <property type="molecule type" value="Genomic_DNA"/>
</dbReference>
<keyword evidence="3" id="KW-0268">Exocytosis</keyword>
<reference evidence="14" key="1">
    <citation type="submission" date="2020-08" db="EMBL/GenBank/DDBJ databases">
        <title>Multicomponent nature underlies the extraordinary mechanical properties of spider dragline silk.</title>
        <authorList>
            <person name="Kono N."/>
            <person name="Nakamura H."/>
            <person name="Mori M."/>
            <person name="Yoshida Y."/>
            <person name="Ohtoshi R."/>
            <person name="Malay A.D."/>
            <person name="Moran D.A.P."/>
            <person name="Tomita M."/>
            <person name="Numata K."/>
            <person name="Arakawa K."/>
        </authorList>
    </citation>
    <scope>NUCLEOTIDE SEQUENCE</scope>
</reference>
<dbReference type="PANTHER" id="PTHR24203">
    <property type="entry name" value="ANKYRIN REPEAT FAMILY PROTEIN"/>
    <property type="match status" value="1"/>
</dbReference>
<protein>
    <recommendedName>
        <fullName evidence="13">J domain-containing protein</fullName>
    </recommendedName>
</protein>
<dbReference type="GO" id="GO:0005576">
    <property type="term" value="C:extracellular region"/>
    <property type="evidence" value="ECO:0007669"/>
    <property type="project" value="UniProtKB-SubCell"/>
</dbReference>
<evidence type="ECO:0000256" key="4">
    <source>
        <dbReference type="ARBA" id="ARBA00022525"/>
    </source>
</evidence>
<keyword evidence="5" id="KW-1052">Target cell membrane</keyword>
<dbReference type="PROSITE" id="PS50297">
    <property type="entry name" value="ANK_REP_REGION"/>
    <property type="match status" value="2"/>
</dbReference>
<gene>
    <name evidence="14" type="ORF">TNIN_39921</name>
</gene>
<dbReference type="InterPro" id="IPR036869">
    <property type="entry name" value="J_dom_sf"/>
</dbReference>
<feature type="repeat" description="ANK" evidence="12">
    <location>
        <begin position="188"/>
        <end position="225"/>
    </location>
</feature>
<sequence length="368" mass="41046">MLRRYRGGMTVCGGMTVRGGISRFIVNRKEALKILDFSPSDNPSEYEIRKAYRKLALEYHPDKHSCASKDVQKQNEEKFKELGAAYDLLTGKDTEEVTKLTDENLDEINSPEDLKFYLYEAISEGNTAFLKKLFSKFKSSKDGKFGDYINDNIYVRPALILAASKGGKIEIIKLLLENGANPNIQDERGDTALFAHIMFGLPRNADSKITELLLKHGADPNIKNDNGDSTLYWACYRRNSKVVELLLKYGADPLANSNSALYSAFEKGYNEIIKLLLQYRADPNVILGSACGGGDVDLVELLLKYGTDPKGKVYDCDTGGLIELTSASFRNSKVEVLLAQYSGVEKHYLRNRAIEALVCCCFAQVLLP</sequence>
<dbReference type="GO" id="GO:0090729">
    <property type="term" value="F:toxin activity"/>
    <property type="evidence" value="ECO:0007669"/>
    <property type="project" value="UniProtKB-KW"/>
</dbReference>
<evidence type="ECO:0000256" key="9">
    <source>
        <dbReference type="ARBA" id="ARBA00023028"/>
    </source>
</evidence>
<comment type="caution">
    <text evidence="14">The sequence shown here is derived from an EMBL/GenBank/DDBJ whole genome shotgun (WGS) entry which is preliminary data.</text>
</comment>
<evidence type="ECO:0000256" key="3">
    <source>
        <dbReference type="ARBA" id="ARBA00022483"/>
    </source>
</evidence>
<feature type="repeat" description="ANK" evidence="12">
    <location>
        <begin position="256"/>
        <end position="288"/>
    </location>
</feature>
<evidence type="ECO:0000256" key="5">
    <source>
        <dbReference type="ARBA" id="ARBA00022537"/>
    </source>
</evidence>
<evidence type="ECO:0000259" key="13">
    <source>
        <dbReference type="PROSITE" id="PS50076"/>
    </source>
</evidence>
<feature type="repeat" description="ANK" evidence="12">
    <location>
        <begin position="226"/>
        <end position="258"/>
    </location>
</feature>
<keyword evidence="15" id="KW-1185">Reference proteome</keyword>
<dbReference type="Pfam" id="PF00023">
    <property type="entry name" value="Ank"/>
    <property type="match status" value="1"/>
</dbReference>
<dbReference type="Pfam" id="PF12796">
    <property type="entry name" value="Ank_2"/>
    <property type="match status" value="1"/>
</dbReference>
<dbReference type="Gene3D" id="1.10.287.110">
    <property type="entry name" value="DnaJ domain"/>
    <property type="match status" value="1"/>
</dbReference>
<comment type="subcellular location">
    <subcellularLocation>
        <location evidence="2">Secreted</location>
    </subcellularLocation>
    <subcellularLocation>
        <location evidence="1">Target cell membrane</location>
    </subcellularLocation>
</comment>
<dbReference type="InterPro" id="IPR001623">
    <property type="entry name" value="DnaJ_domain"/>
</dbReference>
<dbReference type="GO" id="GO:0044231">
    <property type="term" value="C:host cell presynaptic membrane"/>
    <property type="evidence" value="ECO:0007669"/>
    <property type="project" value="UniProtKB-KW"/>
</dbReference>
<evidence type="ECO:0000256" key="12">
    <source>
        <dbReference type="PROSITE-ProRule" id="PRU00023"/>
    </source>
</evidence>
<evidence type="ECO:0000313" key="14">
    <source>
        <dbReference type="EMBL" id="GFY65492.1"/>
    </source>
</evidence>
<dbReference type="OrthoDB" id="426293at2759"/>
<dbReference type="SUPFAM" id="SSF46565">
    <property type="entry name" value="Chaperone J-domain"/>
    <property type="match status" value="1"/>
</dbReference>
<keyword evidence="6" id="KW-0800">Toxin</keyword>
<keyword evidence="11" id="KW-0472">Membrane</keyword>
<keyword evidence="10 12" id="KW-0040">ANK repeat</keyword>
<proteinExistence type="predicted"/>
<evidence type="ECO:0000256" key="7">
    <source>
        <dbReference type="ARBA" id="ARBA00022699"/>
    </source>
</evidence>
<keyword evidence="11" id="KW-1053">Target membrane</keyword>
<dbReference type="SMART" id="SM00248">
    <property type="entry name" value="ANK"/>
    <property type="match status" value="4"/>
</dbReference>
<dbReference type="PROSITE" id="PS50076">
    <property type="entry name" value="DNAJ_2"/>
    <property type="match status" value="1"/>
</dbReference>
<keyword evidence="4" id="KW-0964">Secreted</keyword>
<dbReference type="PANTHER" id="PTHR24203:SF45">
    <property type="entry name" value="ANKYRIN REPEAT DOMAIN 6"/>
    <property type="match status" value="1"/>
</dbReference>
<evidence type="ECO:0000256" key="10">
    <source>
        <dbReference type="ARBA" id="ARBA00023043"/>
    </source>
</evidence>
<dbReference type="AlphaFoldDB" id="A0A8X6Y790"/>
<dbReference type="GO" id="GO:0006887">
    <property type="term" value="P:exocytosis"/>
    <property type="evidence" value="ECO:0007669"/>
    <property type="project" value="UniProtKB-KW"/>
</dbReference>
<feature type="domain" description="J" evidence="13">
    <location>
        <begin position="30"/>
        <end position="109"/>
    </location>
</feature>
<accession>A0A8X6Y790</accession>
<evidence type="ECO:0000256" key="11">
    <source>
        <dbReference type="ARBA" id="ARBA00023298"/>
    </source>
</evidence>
<dbReference type="SMART" id="SM00271">
    <property type="entry name" value="DnaJ"/>
    <property type="match status" value="1"/>
</dbReference>
<keyword evidence="8" id="KW-0677">Repeat</keyword>
<keyword evidence="9" id="KW-0638">Presynaptic neurotoxin</keyword>
<evidence type="ECO:0000256" key="8">
    <source>
        <dbReference type="ARBA" id="ARBA00022737"/>
    </source>
</evidence>
<dbReference type="CDD" id="cd06257">
    <property type="entry name" value="DnaJ"/>
    <property type="match status" value="1"/>
</dbReference>
<feature type="repeat" description="ANK" evidence="12">
    <location>
        <begin position="160"/>
        <end position="187"/>
    </location>
</feature>
<dbReference type="PRINTS" id="PR00625">
    <property type="entry name" value="JDOMAIN"/>
</dbReference>
<name>A0A8X6Y790_9ARAC</name>
<dbReference type="SUPFAM" id="SSF48403">
    <property type="entry name" value="Ankyrin repeat"/>
    <property type="match status" value="1"/>
</dbReference>
<dbReference type="InterPro" id="IPR036770">
    <property type="entry name" value="Ankyrin_rpt-contain_sf"/>
</dbReference>
<dbReference type="InterPro" id="IPR002110">
    <property type="entry name" value="Ankyrin_rpt"/>
</dbReference>
<evidence type="ECO:0000256" key="1">
    <source>
        <dbReference type="ARBA" id="ARBA00004175"/>
    </source>
</evidence>
<evidence type="ECO:0000313" key="15">
    <source>
        <dbReference type="Proteomes" id="UP000886998"/>
    </source>
</evidence>
<dbReference type="PROSITE" id="PS50088">
    <property type="entry name" value="ANK_REPEAT"/>
    <property type="match status" value="4"/>
</dbReference>